<accession>A0A0A9BTN3</accession>
<name>A0A0A9BTN3_ARUDO</name>
<proteinExistence type="predicted"/>
<sequence>MYVKVVSCRFLEL</sequence>
<reference evidence="1" key="2">
    <citation type="journal article" date="2015" name="Data Brief">
        <title>Shoot transcriptome of the giant reed, Arundo donax.</title>
        <authorList>
            <person name="Barrero R.A."/>
            <person name="Guerrero F.D."/>
            <person name="Moolhuijzen P."/>
            <person name="Goolsby J.A."/>
            <person name="Tidwell J."/>
            <person name="Bellgard S.E."/>
            <person name="Bellgard M.I."/>
        </authorList>
    </citation>
    <scope>NUCLEOTIDE SEQUENCE</scope>
    <source>
        <tissue evidence="1">Shoot tissue taken approximately 20 cm above the soil surface</tissue>
    </source>
</reference>
<evidence type="ECO:0000313" key="1">
    <source>
        <dbReference type="EMBL" id="JAD66651.1"/>
    </source>
</evidence>
<dbReference type="EMBL" id="GBRH01231244">
    <property type="protein sequence ID" value="JAD66651.1"/>
    <property type="molecule type" value="Transcribed_RNA"/>
</dbReference>
<organism evidence="1">
    <name type="scientific">Arundo donax</name>
    <name type="common">Giant reed</name>
    <name type="synonym">Donax arundinaceus</name>
    <dbReference type="NCBI Taxonomy" id="35708"/>
    <lineage>
        <taxon>Eukaryota</taxon>
        <taxon>Viridiplantae</taxon>
        <taxon>Streptophyta</taxon>
        <taxon>Embryophyta</taxon>
        <taxon>Tracheophyta</taxon>
        <taxon>Spermatophyta</taxon>
        <taxon>Magnoliopsida</taxon>
        <taxon>Liliopsida</taxon>
        <taxon>Poales</taxon>
        <taxon>Poaceae</taxon>
        <taxon>PACMAD clade</taxon>
        <taxon>Arundinoideae</taxon>
        <taxon>Arundineae</taxon>
        <taxon>Arundo</taxon>
    </lineage>
</organism>
<protein>
    <submittedName>
        <fullName evidence="1">Uncharacterized protein</fullName>
    </submittedName>
</protein>
<reference evidence="1" key="1">
    <citation type="submission" date="2014-09" db="EMBL/GenBank/DDBJ databases">
        <authorList>
            <person name="Magalhaes I.L.F."/>
            <person name="Oliveira U."/>
            <person name="Santos F.R."/>
            <person name="Vidigal T.H.D.A."/>
            <person name="Brescovit A.D."/>
            <person name="Santos A.J."/>
        </authorList>
    </citation>
    <scope>NUCLEOTIDE SEQUENCE</scope>
    <source>
        <tissue evidence="1">Shoot tissue taken approximately 20 cm above the soil surface</tissue>
    </source>
</reference>